<evidence type="ECO:0000259" key="2">
    <source>
        <dbReference type="PROSITE" id="PS50011"/>
    </source>
</evidence>
<comment type="caution">
    <text evidence="3">The sequence shown here is derived from an EMBL/GenBank/DDBJ whole genome shotgun (WGS) entry which is preliminary data.</text>
</comment>
<dbReference type="GO" id="GO:0005524">
    <property type="term" value="F:ATP binding"/>
    <property type="evidence" value="ECO:0007669"/>
    <property type="project" value="InterPro"/>
</dbReference>
<evidence type="ECO:0000256" key="1">
    <source>
        <dbReference type="SAM" id="MobiDB-lite"/>
    </source>
</evidence>
<feature type="compositionally biased region" description="Acidic residues" evidence="1">
    <location>
        <begin position="949"/>
        <end position="961"/>
    </location>
</feature>
<feature type="compositionally biased region" description="Acidic residues" evidence="1">
    <location>
        <begin position="1106"/>
        <end position="1124"/>
    </location>
</feature>
<dbReference type="Proteomes" id="UP001199106">
    <property type="component" value="Unassembled WGS sequence"/>
</dbReference>
<feature type="region of interest" description="Disordered" evidence="1">
    <location>
        <begin position="1071"/>
        <end position="1124"/>
    </location>
</feature>
<keyword evidence="4" id="KW-1185">Reference proteome</keyword>
<feature type="domain" description="Protein kinase" evidence="2">
    <location>
        <begin position="132"/>
        <end position="431"/>
    </location>
</feature>
<gene>
    <name evidence="3" type="ORF">G6011_01098</name>
</gene>
<dbReference type="InterPro" id="IPR011009">
    <property type="entry name" value="Kinase-like_dom_sf"/>
</dbReference>
<dbReference type="Gene3D" id="3.30.200.20">
    <property type="entry name" value="Phosphorylase Kinase, domain 1"/>
    <property type="match status" value="1"/>
</dbReference>
<name>A0AAD4IK12_9PLEO</name>
<dbReference type="PROSITE" id="PS50011">
    <property type="entry name" value="PROTEIN_KINASE_DOM"/>
    <property type="match status" value="1"/>
</dbReference>
<evidence type="ECO:0000313" key="4">
    <source>
        <dbReference type="Proteomes" id="UP001199106"/>
    </source>
</evidence>
<dbReference type="InterPro" id="IPR000719">
    <property type="entry name" value="Prot_kinase_dom"/>
</dbReference>
<reference evidence="3" key="1">
    <citation type="submission" date="2021-07" db="EMBL/GenBank/DDBJ databases">
        <title>Genome Resource of American Ginseng Black Spot Pathogen Alternaria panax.</title>
        <authorList>
            <person name="Qiu C."/>
            <person name="Wang W."/>
            <person name="Liu Z."/>
        </authorList>
    </citation>
    <scope>NUCLEOTIDE SEQUENCE</scope>
    <source>
        <strain evidence="3">BNCC115425</strain>
    </source>
</reference>
<feature type="region of interest" description="Disordered" evidence="1">
    <location>
        <begin position="941"/>
        <end position="981"/>
    </location>
</feature>
<sequence length="1124" mass="126502">MGRADNKSASPSIRDVYFPGSRVGVHQFSLVPVWESNSWRLQSATETIAEVNDAPIQLSTPRTQKLLNQLPQAVHLRQNLVNLVLINGLRVEIFMLKTVRELYPAQNYQLLELPPNLQEVAHRPEAWAQDRYLQRSEQVSGNTYRVLERFTGKIETAKFFRHVENGPEFRDTEFLKFAKAKVDASLVRYLQSIEISHISAVITETHEGFESFAALEENIKGKHPRVRFTIASRLLRRLCSALAFLHSHKVIHGNLTKESVLLRLVDFRPEAVLLVDYSESTTFPFDTPEPFKRMNDDGRAAMEVVESCCDIWQLRKAATKDAYSEEFMMTKTEAARKEFELMERVVADFFGPKGMSRKSKKGKKMLRLLNMKQYNWHKARNEQIHNATRREVGPCRSDMIKEMELDWARMHPSSKIGQEQHMILTLGHPYLDDLVSILFHNRWELTPRDVCNEIRKLAGDEEEPWQTFPVKRAVSFTHDGTGFEERGVLNWLASCCEAYPEWHHAFIQECERHISPQHGIITFADVKRFRDALVEYGTMPDSMQATFARLTTEEIKDQPTTHIEETHQVWYHKPSRMFNLTQLHRLAAQDLLIACINGGTIGCNNFVEVRGESKIEGLYATLSLLATVSTQLDLIAEVSNHTPDFPLYDPADFSQVLYHVVLAHTGLLPWASVTRQGGQFNFHAPLSAKAPETAGAFLPTYFGSMKVFPTTLESREEYRRPDHWSKFKSAKEIDEAADVDKRMILPAKGPLKKAASKLTKSRRASSLQVDLAILAQTLEDRKQALAEVQSPEKRNDGDQSSAAVMPTAKRLHVIPSFENSAPDNAPSAQAPQLSASFVDRQLDHMIANMECQSHSHSPGSFPDVPSAPNESFYRRDHGVNANVLVSPPTLPAALKGSFTIAFNGDFNLEDDYRQAEDWLKVMGEKEESQVAGIFGLNFHHSLRQQGDGSDTEADNSDEEEMPVGGEKAKQVDHQTLSNLPTPWIKESSSFMLDPRAMTPMAGFGQQATSKSFLSRSSFQLATPRMSSPRFGPPPLSAPSFSSSGGARGHRRNGMSLSDLASVNLRIAPVHSSPLPQTTATTLSRTVTSPAAPDYSSPAWKLRPQRDEDEVPDTDQGEPFSDDSE</sequence>
<protein>
    <recommendedName>
        <fullName evidence="2">Protein kinase domain-containing protein</fullName>
    </recommendedName>
</protein>
<feature type="region of interest" description="Disordered" evidence="1">
    <location>
        <begin position="1020"/>
        <end position="1053"/>
    </location>
</feature>
<organism evidence="3 4">
    <name type="scientific">Alternaria panax</name>
    <dbReference type="NCBI Taxonomy" id="48097"/>
    <lineage>
        <taxon>Eukaryota</taxon>
        <taxon>Fungi</taxon>
        <taxon>Dikarya</taxon>
        <taxon>Ascomycota</taxon>
        <taxon>Pezizomycotina</taxon>
        <taxon>Dothideomycetes</taxon>
        <taxon>Pleosporomycetidae</taxon>
        <taxon>Pleosporales</taxon>
        <taxon>Pleosporineae</taxon>
        <taxon>Pleosporaceae</taxon>
        <taxon>Alternaria</taxon>
        <taxon>Alternaria sect. Panax</taxon>
    </lineage>
</organism>
<dbReference type="AlphaFoldDB" id="A0AAD4IK12"/>
<evidence type="ECO:0000313" key="3">
    <source>
        <dbReference type="EMBL" id="KAG9195977.1"/>
    </source>
</evidence>
<dbReference type="EMBL" id="JAANER010000001">
    <property type="protein sequence ID" value="KAG9195977.1"/>
    <property type="molecule type" value="Genomic_DNA"/>
</dbReference>
<dbReference type="GO" id="GO:0004672">
    <property type="term" value="F:protein kinase activity"/>
    <property type="evidence" value="ECO:0007669"/>
    <property type="project" value="InterPro"/>
</dbReference>
<proteinExistence type="predicted"/>
<feature type="compositionally biased region" description="Low complexity" evidence="1">
    <location>
        <begin position="1077"/>
        <end position="1087"/>
    </location>
</feature>
<accession>A0AAD4IK12</accession>
<dbReference type="Gene3D" id="1.10.510.10">
    <property type="entry name" value="Transferase(Phosphotransferase) domain 1"/>
    <property type="match status" value="1"/>
</dbReference>
<dbReference type="SUPFAM" id="SSF56112">
    <property type="entry name" value="Protein kinase-like (PK-like)"/>
    <property type="match status" value="1"/>
</dbReference>